<dbReference type="AlphaFoldDB" id="A0A8T0D4Q2"/>
<protein>
    <submittedName>
        <fullName evidence="1">Uncharacterized protein</fullName>
    </submittedName>
</protein>
<gene>
    <name evidence="1" type="ORF">P879_11607</name>
</gene>
<feature type="non-terminal residue" evidence="1">
    <location>
        <position position="1"/>
    </location>
</feature>
<sequence length="185" mass="20490">VLNFRVSGAKVNRKDVDFKSLDVNFTQNSSAASFPHITTDLGLLEDVLSQTKWRRGFAPSAVNLISTGESNSAENPKAEVHVGCGILASASFKYICTTFRVVVDSATGPIHFKPIRVKVSSLPTCYLHSSPWFIYPLLLFVFPWLKTKLPFVNQDSVEDIKVILAMKASVLFQCRFIVHGTLPNT</sequence>
<accession>A0A8T0D4Q2</accession>
<name>A0A8T0D4Q2_9TREM</name>
<evidence type="ECO:0000313" key="1">
    <source>
        <dbReference type="EMBL" id="KAF8562396.1"/>
    </source>
</evidence>
<keyword evidence="2" id="KW-1185">Reference proteome</keyword>
<organism evidence="1 2">
    <name type="scientific">Paragonimus westermani</name>
    <dbReference type="NCBI Taxonomy" id="34504"/>
    <lineage>
        <taxon>Eukaryota</taxon>
        <taxon>Metazoa</taxon>
        <taxon>Spiralia</taxon>
        <taxon>Lophotrochozoa</taxon>
        <taxon>Platyhelminthes</taxon>
        <taxon>Trematoda</taxon>
        <taxon>Digenea</taxon>
        <taxon>Plagiorchiida</taxon>
        <taxon>Troglotremata</taxon>
        <taxon>Troglotrematidae</taxon>
        <taxon>Paragonimus</taxon>
    </lineage>
</organism>
<dbReference type="EMBL" id="JTDF01020607">
    <property type="protein sequence ID" value="KAF8562396.1"/>
    <property type="molecule type" value="Genomic_DNA"/>
</dbReference>
<dbReference type="Proteomes" id="UP000699462">
    <property type="component" value="Unassembled WGS sequence"/>
</dbReference>
<reference evidence="1 2" key="1">
    <citation type="submission" date="2019-07" db="EMBL/GenBank/DDBJ databases">
        <title>Annotation for the trematode Paragonimus westermani.</title>
        <authorList>
            <person name="Choi Y.-J."/>
        </authorList>
    </citation>
    <scope>NUCLEOTIDE SEQUENCE [LARGE SCALE GENOMIC DNA]</scope>
    <source>
        <strain evidence="1">180907_Pwestermani</strain>
    </source>
</reference>
<proteinExistence type="predicted"/>
<evidence type="ECO:0000313" key="2">
    <source>
        <dbReference type="Proteomes" id="UP000699462"/>
    </source>
</evidence>
<comment type="caution">
    <text evidence="1">The sequence shown here is derived from an EMBL/GenBank/DDBJ whole genome shotgun (WGS) entry which is preliminary data.</text>
</comment>